<evidence type="ECO:0000313" key="2">
    <source>
        <dbReference type="Proteomes" id="UP000499080"/>
    </source>
</evidence>
<accession>A0A4Y2NVE8</accession>
<gene>
    <name evidence="1" type="ORF">AVEN_121192_1</name>
</gene>
<proteinExistence type="predicted"/>
<dbReference type="AlphaFoldDB" id="A0A4Y2NVE8"/>
<evidence type="ECO:0000313" key="1">
    <source>
        <dbReference type="EMBL" id="GBN43311.1"/>
    </source>
</evidence>
<dbReference type="EMBL" id="BGPR01009954">
    <property type="protein sequence ID" value="GBN43311.1"/>
    <property type="molecule type" value="Genomic_DNA"/>
</dbReference>
<organism evidence="1 2">
    <name type="scientific">Araneus ventricosus</name>
    <name type="common">Orbweaver spider</name>
    <name type="synonym">Epeira ventricosa</name>
    <dbReference type="NCBI Taxonomy" id="182803"/>
    <lineage>
        <taxon>Eukaryota</taxon>
        <taxon>Metazoa</taxon>
        <taxon>Ecdysozoa</taxon>
        <taxon>Arthropoda</taxon>
        <taxon>Chelicerata</taxon>
        <taxon>Arachnida</taxon>
        <taxon>Araneae</taxon>
        <taxon>Araneomorphae</taxon>
        <taxon>Entelegynae</taxon>
        <taxon>Araneoidea</taxon>
        <taxon>Araneidae</taxon>
        <taxon>Araneus</taxon>
    </lineage>
</organism>
<protein>
    <submittedName>
        <fullName evidence="1">Uncharacterized protein</fullName>
    </submittedName>
</protein>
<comment type="caution">
    <text evidence="1">The sequence shown here is derived from an EMBL/GenBank/DDBJ whole genome shotgun (WGS) entry which is preliminary data.</text>
</comment>
<sequence length="101" mass="11193">MFGNAGGMEPLIPNLGDHFGDFVDKMSDLKITRIFLICLLGTGIRISPDDSMRRLRLSRRLYIGVLGSREVELIDCDRLWGENASGISASESFPQCEQESG</sequence>
<keyword evidence="2" id="KW-1185">Reference proteome</keyword>
<dbReference type="Proteomes" id="UP000499080">
    <property type="component" value="Unassembled WGS sequence"/>
</dbReference>
<name>A0A4Y2NVE8_ARAVE</name>
<reference evidence="1 2" key="1">
    <citation type="journal article" date="2019" name="Sci. Rep.">
        <title>Orb-weaving spider Araneus ventricosus genome elucidates the spidroin gene catalogue.</title>
        <authorList>
            <person name="Kono N."/>
            <person name="Nakamura H."/>
            <person name="Ohtoshi R."/>
            <person name="Moran D.A.P."/>
            <person name="Shinohara A."/>
            <person name="Yoshida Y."/>
            <person name="Fujiwara M."/>
            <person name="Mori M."/>
            <person name="Tomita M."/>
            <person name="Arakawa K."/>
        </authorList>
    </citation>
    <scope>NUCLEOTIDE SEQUENCE [LARGE SCALE GENOMIC DNA]</scope>
</reference>